<gene>
    <name evidence="2" type="ORF">POM88_017160</name>
</gene>
<protein>
    <submittedName>
        <fullName evidence="2">Uncharacterized protein</fullName>
    </submittedName>
</protein>
<feature type="transmembrane region" description="Helical" evidence="1">
    <location>
        <begin position="95"/>
        <end position="117"/>
    </location>
</feature>
<evidence type="ECO:0000256" key="1">
    <source>
        <dbReference type="SAM" id="Phobius"/>
    </source>
</evidence>
<dbReference type="EMBL" id="JAUIZM010000004">
    <property type="protein sequence ID" value="KAK1388982.1"/>
    <property type="molecule type" value="Genomic_DNA"/>
</dbReference>
<organism evidence="2 3">
    <name type="scientific">Heracleum sosnowskyi</name>
    <dbReference type="NCBI Taxonomy" id="360622"/>
    <lineage>
        <taxon>Eukaryota</taxon>
        <taxon>Viridiplantae</taxon>
        <taxon>Streptophyta</taxon>
        <taxon>Embryophyta</taxon>
        <taxon>Tracheophyta</taxon>
        <taxon>Spermatophyta</taxon>
        <taxon>Magnoliopsida</taxon>
        <taxon>eudicotyledons</taxon>
        <taxon>Gunneridae</taxon>
        <taxon>Pentapetalae</taxon>
        <taxon>asterids</taxon>
        <taxon>campanulids</taxon>
        <taxon>Apiales</taxon>
        <taxon>Apiaceae</taxon>
        <taxon>Apioideae</taxon>
        <taxon>apioid superclade</taxon>
        <taxon>Tordylieae</taxon>
        <taxon>Tordyliinae</taxon>
        <taxon>Heracleum</taxon>
    </lineage>
</organism>
<comment type="caution">
    <text evidence="2">The sequence shown here is derived from an EMBL/GenBank/DDBJ whole genome shotgun (WGS) entry which is preliminary data.</text>
</comment>
<keyword evidence="1" id="KW-0472">Membrane</keyword>
<name>A0AAD8MY32_9APIA</name>
<reference evidence="2" key="1">
    <citation type="submission" date="2023-02" db="EMBL/GenBank/DDBJ databases">
        <title>Genome of toxic invasive species Heracleum sosnowskyi carries increased number of genes despite the absence of recent whole-genome duplications.</title>
        <authorList>
            <person name="Schelkunov M."/>
            <person name="Shtratnikova V."/>
            <person name="Makarenko M."/>
            <person name="Klepikova A."/>
            <person name="Omelchenko D."/>
            <person name="Novikova G."/>
            <person name="Obukhova E."/>
            <person name="Bogdanov V."/>
            <person name="Penin A."/>
            <person name="Logacheva M."/>
        </authorList>
    </citation>
    <scope>NUCLEOTIDE SEQUENCE</scope>
    <source>
        <strain evidence="2">Hsosn_3</strain>
        <tissue evidence="2">Leaf</tissue>
    </source>
</reference>
<accession>A0AAD8MY32</accession>
<evidence type="ECO:0000313" key="2">
    <source>
        <dbReference type="EMBL" id="KAK1388982.1"/>
    </source>
</evidence>
<keyword evidence="3" id="KW-1185">Reference proteome</keyword>
<dbReference type="Proteomes" id="UP001237642">
    <property type="component" value="Unassembled WGS sequence"/>
</dbReference>
<keyword evidence="1" id="KW-0812">Transmembrane</keyword>
<sequence length="139" mass="15323">MIDSGAVAALIRALSFDGVVEEAAGALALIVRQPIGAEAFGKEETAVAGLISLMRSGSPKWKENHYLQSYVTLLPSQKILQGISSSPLLTRFFDLFHYFQLIFVIFCSSSLLSCNCIRFDYGEDWRNCIMSIHSPGENN</sequence>
<proteinExistence type="predicted"/>
<dbReference type="AlphaFoldDB" id="A0AAD8MY32"/>
<reference evidence="2" key="2">
    <citation type="submission" date="2023-05" db="EMBL/GenBank/DDBJ databases">
        <authorList>
            <person name="Schelkunov M.I."/>
        </authorList>
    </citation>
    <scope>NUCLEOTIDE SEQUENCE</scope>
    <source>
        <strain evidence="2">Hsosn_3</strain>
        <tissue evidence="2">Leaf</tissue>
    </source>
</reference>
<evidence type="ECO:0000313" key="3">
    <source>
        <dbReference type="Proteomes" id="UP001237642"/>
    </source>
</evidence>
<keyword evidence="1" id="KW-1133">Transmembrane helix</keyword>